<keyword evidence="3 7" id="KW-0813">Transport</keyword>
<keyword evidence="4 7" id="KW-0812">Transmembrane</keyword>
<dbReference type="Pfam" id="PF06963">
    <property type="entry name" value="FPN1"/>
    <property type="match status" value="1"/>
</dbReference>
<evidence type="ECO:0000256" key="1">
    <source>
        <dbReference type="ARBA" id="ARBA00004141"/>
    </source>
</evidence>
<feature type="transmembrane region" description="Helical" evidence="7">
    <location>
        <begin position="474"/>
        <end position="497"/>
    </location>
</feature>
<keyword evidence="10" id="KW-1185">Reference proteome</keyword>
<keyword evidence="7" id="KW-0406">Ion transport</keyword>
<keyword evidence="5 7" id="KW-1133">Transmembrane helix</keyword>
<feature type="transmembrane region" description="Helical" evidence="7">
    <location>
        <begin position="408"/>
        <end position="426"/>
    </location>
</feature>
<feature type="transmembrane region" description="Helical" evidence="7">
    <location>
        <begin position="68"/>
        <end position="98"/>
    </location>
</feature>
<dbReference type="OrthoDB" id="648861at2759"/>
<evidence type="ECO:0000313" key="9">
    <source>
        <dbReference type="EMBL" id="TPX37456.1"/>
    </source>
</evidence>
<dbReference type="SUPFAM" id="SSF103473">
    <property type="entry name" value="MFS general substrate transporter"/>
    <property type="match status" value="1"/>
</dbReference>
<evidence type="ECO:0000256" key="5">
    <source>
        <dbReference type="ARBA" id="ARBA00022989"/>
    </source>
</evidence>
<evidence type="ECO:0000256" key="6">
    <source>
        <dbReference type="ARBA" id="ARBA00023136"/>
    </source>
</evidence>
<evidence type="ECO:0000256" key="7">
    <source>
        <dbReference type="RuleBase" id="RU365065"/>
    </source>
</evidence>
<organism evidence="9 10">
    <name type="scientific">Synchytrium microbalum</name>
    <dbReference type="NCBI Taxonomy" id="1806994"/>
    <lineage>
        <taxon>Eukaryota</taxon>
        <taxon>Fungi</taxon>
        <taxon>Fungi incertae sedis</taxon>
        <taxon>Chytridiomycota</taxon>
        <taxon>Chytridiomycota incertae sedis</taxon>
        <taxon>Chytridiomycetes</taxon>
        <taxon>Synchytriales</taxon>
        <taxon>Synchytriaceae</taxon>
        <taxon>Synchytrium</taxon>
    </lineage>
</organism>
<proteinExistence type="inferred from homology"/>
<dbReference type="InterPro" id="IPR036259">
    <property type="entry name" value="MFS_trans_sf"/>
</dbReference>
<dbReference type="AlphaFoldDB" id="A0A507CHA9"/>
<feature type="transmembrane region" description="Helical" evidence="7">
    <location>
        <begin position="172"/>
        <end position="194"/>
    </location>
</feature>
<dbReference type="GO" id="GO:0005381">
    <property type="term" value="F:iron ion transmembrane transporter activity"/>
    <property type="evidence" value="ECO:0007669"/>
    <property type="project" value="UniProtKB-UniRule"/>
</dbReference>
<dbReference type="InterPro" id="IPR009716">
    <property type="entry name" value="Ferroportin-1"/>
</dbReference>
<evidence type="ECO:0000256" key="8">
    <source>
        <dbReference type="SAM" id="MobiDB-lite"/>
    </source>
</evidence>
<feature type="transmembrane region" description="Helical" evidence="7">
    <location>
        <begin position="251"/>
        <end position="273"/>
    </location>
</feature>
<feature type="transmembrane region" description="Helical" evidence="7">
    <location>
        <begin position="316"/>
        <end position="336"/>
    </location>
</feature>
<feature type="transmembrane region" description="Helical" evidence="7">
    <location>
        <begin position="383"/>
        <end position="402"/>
    </location>
</feature>
<dbReference type="GO" id="GO:0016020">
    <property type="term" value="C:membrane"/>
    <property type="evidence" value="ECO:0007669"/>
    <property type="project" value="UniProtKB-SubCell"/>
</dbReference>
<reference evidence="9 10" key="1">
    <citation type="journal article" date="2019" name="Sci. Rep.">
        <title>Comparative genomics of chytrid fungi reveal insights into the obligate biotrophic and pathogenic lifestyle of Synchytrium endobioticum.</title>
        <authorList>
            <person name="van de Vossenberg B.T.L.H."/>
            <person name="Warris S."/>
            <person name="Nguyen H.D.T."/>
            <person name="van Gent-Pelzer M.P.E."/>
            <person name="Joly D.L."/>
            <person name="van de Geest H.C."/>
            <person name="Bonants P.J.M."/>
            <person name="Smith D.S."/>
            <person name="Levesque C.A."/>
            <person name="van der Lee T.A.J."/>
        </authorList>
    </citation>
    <scope>NUCLEOTIDE SEQUENCE [LARGE SCALE GENOMIC DNA]</scope>
    <source>
        <strain evidence="9 10">JEL517</strain>
    </source>
</reference>
<dbReference type="EMBL" id="QEAO01000002">
    <property type="protein sequence ID" value="TPX37456.1"/>
    <property type="molecule type" value="Genomic_DNA"/>
</dbReference>
<name>A0A507CHA9_9FUNG</name>
<feature type="compositionally biased region" description="Low complexity" evidence="8">
    <location>
        <begin position="1"/>
        <end position="13"/>
    </location>
</feature>
<evidence type="ECO:0000313" key="10">
    <source>
        <dbReference type="Proteomes" id="UP000319731"/>
    </source>
</evidence>
<protein>
    <recommendedName>
        <fullName evidence="7">Solute carrier family 40 member</fullName>
    </recommendedName>
</protein>
<feature type="region of interest" description="Disordered" evidence="8">
    <location>
        <begin position="1"/>
        <end position="20"/>
    </location>
</feature>
<dbReference type="PANTHER" id="PTHR11660:SF57">
    <property type="entry name" value="SOLUTE CARRIER FAMILY 40 MEMBER"/>
    <property type="match status" value="1"/>
</dbReference>
<feature type="transmembrane region" description="Helical" evidence="7">
    <location>
        <begin position="139"/>
        <end position="160"/>
    </location>
</feature>
<dbReference type="PANTHER" id="PTHR11660">
    <property type="entry name" value="SOLUTE CARRIER FAMILY 40 MEMBER"/>
    <property type="match status" value="1"/>
</dbReference>
<comment type="function">
    <text evidence="7">May be involved in iron transport and iron homeostasis.</text>
</comment>
<dbReference type="GeneID" id="42001813"/>
<comment type="similarity">
    <text evidence="2 7">Belongs to the ferroportin (FP) (TC 2.A.100) family. SLC40A subfamily.</text>
</comment>
<dbReference type="STRING" id="1806994.A0A507CHA9"/>
<accession>A0A507CHA9</accession>
<feature type="transmembrane region" description="Helical" evidence="7">
    <location>
        <begin position="105"/>
        <end position="127"/>
    </location>
</feature>
<dbReference type="Proteomes" id="UP000319731">
    <property type="component" value="Unassembled WGS sequence"/>
</dbReference>
<comment type="subcellular location">
    <subcellularLocation>
        <location evidence="1 7">Membrane</location>
        <topology evidence="1 7">Multi-pass membrane protein</topology>
    </subcellularLocation>
</comment>
<feature type="transmembrane region" description="Helical" evidence="7">
    <location>
        <begin position="356"/>
        <end position="376"/>
    </location>
</feature>
<keyword evidence="6 7" id="KW-0472">Membrane</keyword>
<dbReference type="RefSeq" id="XP_031027367.1">
    <property type="nucleotide sequence ID" value="XM_031166516.1"/>
</dbReference>
<sequence length="508" mass="56274">METSTSLDLSIPSIPSPNNESRVQLLDIDSSPHLDEKLGFDASSQLDIDRCSSHDTLTPQPFSVWTSIWFYLLLLAHWLAFFATFLDQFAVVLLIISIFGTASSLVYTSLYGLVVVGICFLVAPVLAGRVDVWNRSSSISIAVIGMQLGQIIVYISLYLISAQSSPQSTAASGLFALTLFGATMARSCFGMHMVVVERDWLVVICQIFIKQESSLLSIVNANLRRIELVAKIIAPLIVSGILSSTSRSVAILIFGIIRIVSLFGMLLCFWGVYKRFPELASPKQPHREIQDASIPTVIRWYNQVKHACTTFASQKVVLTSITTAILWMSVLTFSSQTLTYLTYKGYSSFDISVLKSGSEVCGLLAALTMTVIIRYIGTNRSGLIGIWLHVFFLAFTMISFGISDITAAMTLFVGGLLLSRFGYWVFDLSQSQIMQEGVLSSEAGIVNGLQWSCIHFFEIISHVLTLIWNTPQQLYIPSIISFVGLLVAGLLFTCYYWRATRQQVLKQV</sequence>
<dbReference type="Gene3D" id="1.20.1250.20">
    <property type="entry name" value="MFS general substrate transporter like domains"/>
    <property type="match status" value="1"/>
</dbReference>
<evidence type="ECO:0000256" key="4">
    <source>
        <dbReference type="ARBA" id="ARBA00022692"/>
    </source>
</evidence>
<gene>
    <name evidence="9" type="ORF">SmJEL517_g00587</name>
</gene>
<evidence type="ECO:0000256" key="3">
    <source>
        <dbReference type="ARBA" id="ARBA00022448"/>
    </source>
</evidence>
<evidence type="ECO:0000256" key="2">
    <source>
        <dbReference type="ARBA" id="ARBA00006279"/>
    </source>
</evidence>
<feature type="transmembrane region" description="Helical" evidence="7">
    <location>
        <begin position="447"/>
        <end position="468"/>
    </location>
</feature>
<comment type="caution">
    <text evidence="9">The sequence shown here is derived from an EMBL/GenBank/DDBJ whole genome shotgun (WGS) entry which is preliminary data.</text>
</comment>